<dbReference type="GO" id="GO:0071011">
    <property type="term" value="C:precatalytic spliceosome"/>
    <property type="evidence" value="ECO:0007669"/>
    <property type="project" value="TreeGrafter"/>
</dbReference>
<dbReference type="Gene3D" id="3.30.70.330">
    <property type="match status" value="1"/>
</dbReference>
<name>A0AAD9IL66_PROWI</name>
<organism evidence="3 4">
    <name type="scientific">Prototheca wickerhamii</name>
    <dbReference type="NCBI Taxonomy" id="3111"/>
    <lineage>
        <taxon>Eukaryota</taxon>
        <taxon>Viridiplantae</taxon>
        <taxon>Chlorophyta</taxon>
        <taxon>core chlorophytes</taxon>
        <taxon>Trebouxiophyceae</taxon>
        <taxon>Chlorellales</taxon>
        <taxon>Chlorellaceae</taxon>
        <taxon>Prototheca</taxon>
    </lineage>
</organism>
<dbReference type="EMBL" id="JASFZW010000001">
    <property type="protein sequence ID" value="KAK2080599.1"/>
    <property type="molecule type" value="Genomic_DNA"/>
</dbReference>
<dbReference type="GO" id="GO:0003676">
    <property type="term" value="F:nucleic acid binding"/>
    <property type="evidence" value="ECO:0007669"/>
    <property type="project" value="InterPro"/>
</dbReference>
<protein>
    <recommendedName>
        <fullName evidence="2">G-patch domain-containing protein</fullName>
    </recommendedName>
</protein>
<evidence type="ECO:0000313" key="4">
    <source>
        <dbReference type="Proteomes" id="UP001255856"/>
    </source>
</evidence>
<dbReference type="AlphaFoldDB" id="A0AAD9IL66"/>
<feature type="region of interest" description="Disordered" evidence="1">
    <location>
        <begin position="1"/>
        <end position="231"/>
    </location>
</feature>
<comment type="caution">
    <text evidence="3">The sequence shown here is derived from an EMBL/GenBank/DDBJ whole genome shotgun (WGS) entry which is preliminary data.</text>
</comment>
<feature type="domain" description="G-patch" evidence="2">
    <location>
        <begin position="230"/>
        <end position="276"/>
    </location>
</feature>
<dbReference type="PANTHER" id="PTHR13288:SF8">
    <property type="entry name" value="SPLICING FACTOR 45"/>
    <property type="match status" value="1"/>
</dbReference>
<keyword evidence="4" id="KW-1185">Reference proteome</keyword>
<dbReference type="GO" id="GO:0045292">
    <property type="term" value="P:mRNA cis splicing, via spliceosome"/>
    <property type="evidence" value="ECO:0007669"/>
    <property type="project" value="InterPro"/>
</dbReference>
<evidence type="ECO:0000256" key="1">
    <source>
        <dbReference type="SAM" id="MobiDB-lite"/>
    </source>
</evidence>
<dbReference type="InterPro" id="IPR040052">
    <property type="entry name" value="RBM17"/>
</dbReference>
<feature type="compositionally biased region" description="Low complexity" evidence="1">
    <location>
        <begin position="282"/>
        <end position="296"/>
    </location>
</feature>
<dbReference type="Proteomes" id="UP001255856">
    <property type="component" value="Unassembled WGS sequence"/>
</dbReference>
<accession>A0AAD9IL66</accession>
<dbReference type="SMART" id="SM00443">
    <property type="entry name" value="G_patch"/>
    <property type="match status" value="1"/>
</dbReference>
<gene>
    <name evidence="3" type="ORF">QBZ16_000453</name>
</gene>
<feature type="region of interest" description="Disordered" evidence="1">
    <location>
        <begin position="276"/>
        <end position="297"/>
    </location>
</feature>
<dbReference type="PROSITE" id="PS50174">
    <property type="entry name" value="G_PATCH"/>
    <property type="match status" value="1"/>
</dbReference>
<feature type="compositionally biased region" description="Basic and acidic residues" evidence="1">
    <location>
        <begin position="12"/>
        <end position="21"/>
    </location>
</feature>
<dbReference type="SMART" id="SM00361">
    <property type="entry name" value="RRM_1"/>
    <property type="match status" value="1"/>
</dbReference>
<reference evidence="3" key="1">
    <citation type="submission" date="2021-01" db="EMBL/GenBank/DDBJ databases">
        <authorList>
            <person name="Eckstrom K.M.E."/>
        </authorList>
    </citation>
    <scope>NUCLEOTIDE SEQUENCE</scope>
    <source>
        <strain evidence="3">UVCC 0001</strain>
    </source>
</reference>
<dbReference type="Pfam" id="PF01585">
    <property type="entry name" value="G-patch"/>
    <property type="match status" value="1"/>
</dbReference>
<proteinExistence type="predicted"/>
<dbReference type="InterPro" id="IPR000467">
    <property type="entry name" value="G_patch_dom"/>
</dbReference>
<dbReference type="InterPro" id="IPR012677">
    <property type="entry name" value="Nucleotide-bd_a/b_plait_sf"/>
</dbReference>
<evidence type="ECO:0000313" key="3">
    <source>
        <dbReference type="EMBL" id="KAK2080599.1"/>
    </source>
</evidence>
<sequence length="405" mass="41847">MFSGLYGNLPSAKDEDAKPSESKWAGTGLVAPPSVTARRQSGMSQGMAPPSVLRAGRGRGREGPGPVAPGRGSGGRGPGPGPLAAGRGAAHAEKATTDDPIELQKSTHSTSNVGASASHRDIEDEYDPLKPNVYEDVRRQREAKRRDAEAAAAAAEAAREAAEAARQAGPRTVPPSAGAEEDPYARRGKPQLPAWMLRGSADGAGSGAGSAEPPAAPEAPPAAPPAPTTGTSFAQKMLEKMGWKEGEGLGKNRQGIAAPLEVQKTSARSGIIREADLPSATGPSPGLGSAHAAAPAAPLPPGPATRVILLKNMVAPGEVDEKLDEEVGVECSKHGQVTSVLIFEVTEPNFPPHEAVRIFALMELNGRYFGGNVVSGTYFDETRFGSADLAPNPTEIQTMTSRQMT</sequence>
<dbReference type="PANTHER" id="PTHR13288">
    <property type="entry name" value="SPLICING FACTOR 45 SPF45"/>
    <property type="match status" value="1"/>
</dbReference>
<feature type="compositionally biased region" description="Basic and acidic residues" evidence="1">
    <location>
        <begin position="133"/>
        <end position="149"/>
    </location>
</feature>
<feature type="compositionally biased region" description="Pro residues" evidence="1">
    <location>
        <begin position="214"/>
        <end position="227"/>
    </location>
</feature>
<evidence type="ECO:0000259" key="2">
    <source>
        <dbReference type="PROSITE" id="PS50174"/>
    </source>
</evidence>
<dbReference type="InterPro" id="IPR003954">
    <property type="entry name" value="RRM_euk-type"/>
</dbReference>
<feature type="compositionally biased region" description="Polar residues" evidence="1">
    <location>
        <begin position="104"/>
        <end position="115"/>
    </location>
</feature>